<reference evidence="1" key="1">
    <citation type="submission" date="2019-12" db="EMBL/GenBank/DDBJ databases">
        <title>Genome sequencing and annotation of Brassica cretica.</title>
        <authorList>
            <person name="Studholme D.J."/>
            <person name="Sarris P."/>
        </authorList>
    </citation>
    <scope>NUCLEOTIDE SEQUENCE</scope>
    <source>
        <strain evidence="1">PFS-109/04</strain>
        <tissue evidence="1">Leaf</tissue>
    </source>
</reference>
<sequence>MISRRWDPGIGSGGRWGLADQQCEDQGVVEWGLPSNLRDSDLVIGEGNFGKLRKIWISANWITISIIIKTKSKGSTDSMEKIGKATQS</sequence>
<evidence type="ECO:0008006" key="3">
    <source>
        <dbReference type="Google" id="ProtNLM"/>
    </source>
</evidence>
<organism evidence="1 2">
    <name type="scientific">Brassica cretica</name>
    <name type="common">Mustard</name>
    <dbReference type="NCBI Taxonomy" id="69181"/>
    <lineage>
        <taxon>Eukaryota</taxon>
        <taxon>Viridiplantae</taxon>
        <taxon>Streptophyta</taxon>
        <taxon>Embryophyta</taxon>
        <taxon>Tracheophyta</taxon>
        <taxon>Spermatophyta</taxon>
        <taxon>Magnoliopsida</taxon>
        <taxon>eudicotyledons</taxon>
        <taxon>Gunneridae</taxon>
        <taxon>Pentapetalae</taxon>
        <taxon>rosids</taxon>
        <taxon>malvids</taxon>
        <taxon>Brassicales</taxon>
        <taxon>Brassicaceae</taxon>
        <taxon>Brassiceae</taxon>
        <taxon>Brassica</taxon>
    </lineage>
</organism>
<name>A0A8S9N9L0_BRACR</name>
<accession>A0A8S9N9L0</accession>
<dbReference type="Proteomes" id="UP000712600">
    <property type="component" value="Unassembled WGS sequence"/>
</dbReference>
<comment type="caution">
    <text evidence="1">The sequence shown here is derived from an EMBL/GenBank/DDBJ whole genome shotgun (WGS) entry which is preliminary data.</text>
</comment>
<evidence type="ECO:0000313" key="2">
    <source>
        <dbReference type="Proteomes" id="UP000712600"/>
    </source>
</evidence>
<protein>
    <recommendedName>
        <fullName evidence="3">Protein kinase domain-containing protein</fullName>
    </recommendedName>
</protein>
<proteinExistence type="predicted"/>
<dbReference type="AlphaFoldDB" id="A0A8S9N9L0"/>
<evidence type="ECO:0000313" key="1">
    <source>
        <dbReference type="EMBL" id="KAF3500910.1"/>
    </source>
</evidence>
<gene>
    <name evidence="1" type="ORF">F2Q69_00041146</name>
</gene>
<dbReference type="EMBL" id="QGKX02001621">
    <property type="protein sequence ID" value="KAF3500910.1"/>
    <property type="molecule type" value="Genomic_DNA"/>
</dbReference>